<dbReference type="EMBL" id="CM001881">
    <property type="protein sequence ID" value="EOY21855.1"/>
    <property type="molecule type" value="Genomic_DNA"/>
</dbReference>
<reference evidence="2 3" key="1">
    <citation type="journal article" date="2013" name="Genome Biol.">
        <title>The genome sequence of the most widely cultivated cacao type and its use to identify candidate genes regulating pod color.</title>
        <authorList>
            <person name="Motamayor J.C."/>
            <person name="Mockaitis K."/>
            <person name="Schmutz J."/>
            <person name="Haiminen N."/>
            <person name="Iii D.L."/>
            <person name="Cornejo O."/>
            <person name="Findley S.D."/>
            <person name="Zheng P."/>
            <person name="Utro F."/>
            <person name="Royaert S."/>
            <person name="Saski C."/>
            <person name="Jenkins J."/>
            <person name="Podicheti R."/>
            <person name="Zhao M."/>
            <person name="Scheffler B.E."/>
            <person name="Stack J.C."/>
            <person name="Feltus F.A."/>
            <person name="Mustiga G.M."/>
            <person name="Amores F."/>
            <person name="Phillips W."/>
            <person name="Marelli J.P."/>
            <person name="May G.D."/>
            <person name="Shapiro H."/>
            <person name="Ma J."/>
            <person name="Bustamante C.D."/>
            <person name="Schnell R.J."/>
            <person name="Main D."/>
            <person name="Gilbert D."/>
            <person name="Parida L."/>
            <person name="Kuhn D.N."/>
        </authorList>
    </citation>
    <scope>NUCLEOTIDE SEQUENCE [LARGE SCALE GENOMIC DNA]</scope>
    <source>
        <strain evidence="3">cv. Matina 1-6</strain>
    </source>
</reference>
<gene>
    <name evidence="2" type="ORF">TCM_013998</name>
</gene>
<accession>A0A061FWE7</accession>
<organism evidence="2 3">
    <name type="scientific">Theobroma cacao</name>
    <name type="common">Cacao</name>
    <name type="synonym">Cocoa</name>
    <dbReference type="NCBI Taxonomy" id="3641"/>
    <lineage>
        <taxon>Eukaryota</taxon>
        <taxon>Viridiplantae</taxon>
        <taxon>Streptophyta</taxon>
        <taxon>Embryophyta</taxon>
        <taxon>Tracheophyta</taxon>
        <taxon>Spermatophyta</taxon>
        <taxon>Magnoliopsida</taxon>
        <taxon>eudicotyledons</taxon>
        <taxon>Gunneridae</taxon>
        <taxon>Pentapetalae</taxon>
        <taxon>rosids</taxon>
        <taxon>malvids</taxon>
        <taxon>Malvales</taxon>
        <taxon>Malvaceae</taxon>
        <taxon>Byttnerioideae</taxon>
        <taxon>Theobroma</taxon>
    </lineage>
</organism>
<proteinExistence type="predicted"/>
<name>A0A061FWE7_THECC</name>
<evidence type="ECO:0000313" key="2">
    <source>
        <dbReference type="EMBL" id="EOY21855.1"/>
    </source>
</evidence>
<dbReference type="HOGENOM" id="CLU_2113372_0_0_1"/>
<keyword evidence="1" id="KW-0812">Transmembrane</keyword>
<dbReference type="Gramene" id="EOY21855">
    <property type="protein sequence ID" value="EOY21855"/>
    <property type="gene ID" value="TCM_013998"/>
</dbReference>
<dbReference type="AlphaFoldDB" id="A0A061FWE7"/>
<evidence type="ECO:0000256" key="1">
    <source>
        <dbReference type="SAM" id="Phobius"/>
    </source>
</evidence>
<keyword evidence="3" id="KW-1185">Reference proteome</keyword>
<sequence length="115" mass="13196">MLFFPLISSLVLPNSSPPFKVSKTTPHLRASLPCLAFSCLPVAFLCFSRRGKRMGNKPTQIHGYWQGYAVLWSFQHVSGFVNSPREKKEEHACIVRWKDGDRSWSKPNTQQFNKI</sequence>
<feature type="transmembrane region" description="Helical" evidence="1">
    <location>
        <begin position="28"/>
        <end position="47"/>
    </location>
</feature>
<protein>
    <submittedName>
        <fullName evidence="2">Uncharacterized protein</fullName>
    </submittedName>
</protein>
<dbReference type="Proteomes" id="UP000026915">
    <property type="component" value="Chromosome 3"/>
</dbReference>
<dbReference type="InParanoid" id="A0A061FWE7"/>
<evidence type="ECO:0000313" key="3">
    <source>
        <dbReference type="Proteomes" id="UP000026915"/>
    </source>
</evidence>
<keyword evidence="1" id="KW-1133">Transmembrane helix</keyword>
<keyword evidence="1" id="KW-0472">Membrane</keyword>